<dbReference type="EMBL" id="BSEN01000014">
    <property type="protein sequence ID" value="GLJ77315.1"/>
    <property type="molecule type" value="Genomic_DNA"/>
</dbReference>
<dbReference type="GO" id="GO:0016747">
    <property type="term" value="F:acyltransferase activity, transferring groups other than amino-acyl groups"/>
    <property type="evidence" value="ECO:0007669"/>
    <property type="project" value="InterPro"/>
</dbReference>
<evidence type="ECO:0000256" key="2">
    <source>
        <dbReference type="ARBA" id="ARBA00023315"/>
    </source>
</evidence>
<organism evidence="4 5">
    <name type="scientific">Leifsonia poae</name>
    <dbReference type="NCBI Taxonomy" id="110933"/>
    <lineage>
        <taxon>Bacteria</taxon>
        <taxon>Bacillati</taxon>
        <taxon>Actinomycetota</taxon>
        <taxon>Actinomycetes</taxon>
        <taxon>Micrococcales</taxon>
        <taxon>Microbacteriaceae</taxon>
        <taxon>Leifsonia</taxon>
    </lineage>
</organism>
<evidence type="ECO:0000313" key="4">
    <source>
        <dbReference type="EMBL" id="GLJ77315.1"/>
    </source>
</evidence>
<sequence length="172" mass="17162">MAVRIGDTLPEGAQLVDGTADDVGACVAVWLSAVEARDGHPAVAGTTERCLAKFERPRVAFVVARTAGSELAGFGLVTAPGGGAATDPPGAAYLALLAVAPAAARHGIGGAILDALVAGSAAAGHDELVLHVLTDNTAAVGLYTSRGWRAYGDGHAHPLTGAASQTYVLSQR</sequence>
<dbReference type="PROSITE" id="PS51186">
    <property type="entry name" value="GNAT"/>
    <property type="match status" value="1"/>
</dbReference>
<dbReference type="RefSeq" id="WP_271177962.1">
    <property type="nucleotide sequence ID" value="NZ_BAAAJO010000001.1"/>
</dbReference>
<keyword evidence="5" id="KW-1185">Reference proteome</keyword>
<keyword evidence="1" id="KW-0808">Transferase</keyword>
<dbReference type="SUPFAM" id="SSF55729">
    <property type="entry name" value="Acyl-CoA N-acyltransferases (Nat)"/>
    <property type="match status" value="1"/>
</dbReference>
<dbReference type="InterPro" id="IPR016181">
    <property type="entry name" value="Acyl_CoA_acyltransferase"/>
</dbReference>
<reference evidence="4" key="2">
    <citation type="submission" date="2023-01" db="EMBL/GenBank/DDBJ databases">
        <authorList>
            <person name="Sun Q."/>
            <person name="Evtushenko L."/>
        </authorList>
    </citation>
    <scope>NUCLEOTIDE SEQUENCE</scope>
    <source>
        <strain evidence="4">VKM Ac-1401</strain>
    </source>
</reference>
<proteinExistence type="predicted"/>
<name>A0A9W6HB83_9MICO</name>
<keyword evidence="2" id="KW-0012">Acyltransferase</keyword>
<dbReference type="InterPro" id="IPR000182">
    <property type="entry name" value="GNAT_dom"/>
</dbReference>
<feature type="domain" description="N-acetyltransferase" evidence="3">
    <location>
        <begin position="13"/>
        <end position="172"/>
    </location>
</feature>
<dbReference type="PANTHER" id="PTHR43877">
    <property type="entry name" value="AMINOALKYLPHOSPHONATE N-ACETYLTRANSFERASE-RELATED-RELATED"/>
    <property type="match status" value="1"/>
</dbReference>
<gene>
    <name evidence="4" type="ORF">GCM10017584_28890</name>
</gene>
<dbReference type="Proteomes" id="UP001142372">
    <property type="component" value="Unassembled WGS sequence"/>
</dbReference>
<evidence type="ECO:0000313" key="5">
    <source>
        <dbReference type="Proteomes" id="UP001142372"/>
    </source>
</evidence>
<dbReference type="InterPro" id="IPR050832">
    <property type="entry name" value="Bact_Acetyltransf"/>
</dbReference>
<evidence type="ECO:0000256" key="1">
    <source>
        <dbReference type="ARBA" id="ARBA00022679"/>
    </source>
</evidence>
<reference evidence="4" key="1">
    <citation type="journal article" date="2014" name="Int. J. Syst. Evol. Microbiol.">
        <title>Complete genome sequence of Corynebacterium casei LMG S-19264T (=DSM 44701T), isolated from a smear-ripened cheese.</title>
        <authorList>
            <consortium name="US DOE Joint Genome Institute (JGI-PGF)"/>
            <person name="Walter F."/>
            <person name="Albersmeier A."/>
            <person name="Kalinowski J."/>
            <person name="Ruckert C."/>
        </authorList>
    </citation>
    <scope>NUCLEOTIDE SEQUENCE</scope>
    <source>
        <strain evidence="4">VKM Ac-1401</strain>
    </source>
</reference>
<dbReference type="AlphaFoldDB" id="A0A9W6HB83"/>
<comment type="caution">
    <text evidence="4">The sequence shown here is derived from an EMBL/GenBank/DDBJ whole genome shotgun (WGS) entry which is preliminary data.</text>
</comment>
<accession>A0A9W6HB83</accession>
<dbReference type="Gene3D" id="3.40.630.30">
    <property type="match status" value="1"/>
</dbReference>
<evidence type="ECO:0000259" key="3">
    <source>
        <dbReference type="PROSITE" id="PS51186"/>
    </source>
</evidence>
<protein>
    <recommendedName>
        <fullName evidence="3">N-acetyltransferase domain-containing protein</fullName>
    </recommendedName>
</protein>
<dbReference type="Pfam" id="PF00583">
    <property type="entry name" value="Acetyltransf_1"/>
    <property type="match status" value="1"/>
</dbReference>